<keyword evidence="3" id="KW-0731">Sigma factor</keyword>
<feature type="domain" description="RNA polymerase sigma factor 70 region 4 type 2" evidence="6">
    <location>
        <begin position="115"/>
        <end position="164"/>
    </location>
</feature>
<dbReference type="InterPro" id="IPR014284">
    <property type="entry name" value="RNA_pol_sigma-70_dom"/>
</dbReference>
<accession>A0A853C089</accession>
<dbReference type="Pfam" id="PF08281">
    <property type="entry name" value="Sigma70_r4_2"/>
    <property type="match status" value="1"/>
</dbReference>
<evidence type="ECO:0000256" key="4">
    <source>
        <dbReference type="ARBA" id="ARBA00023163"/>
    </source>
</evidence>
<dbReference type="InterPro" id="IPR013325">
    <property type="entry name" value="RNA_pol_sigma_r2"/>
</dbReference>
<dbReference type="GO" id="GO:0003677">
    <property type="term" value="F:DNA binding"/>
    <property type="evidence" value="ECO:0007669"/>
    <property type="project" value="InterPro"/>
</dbReference>
<dbReference type="InterPro" id="IPR013324">
    <property type="entry name" value="RNA_pol_sigma_r3/r4-like"/>
</dbReference>
<dbReference type="Gene3D" id="1.10.1740.10">
    <property type="match status" value="1"/>
</dbReference>
<dbReference type="PANTHER" id="PTHR43133">
    <property type="entry name" value="RNA POLYMERASE ECF-TYPE SIGMA FACTO"/>
    <property type="match status" value="1"/>
</dbReference>
<dbReference type="RefSeq" id="WP_179667465.1">
    <property type="nucleotide sequence ID" value="NZ_JACCFP010000001.1"/>
</dbReference>
<dbReference type="EMBL" id="JACCFP010000001">
    <property type="protein sequence ID" value="NYJ00935.1"/>
    <property type="molecule type" value="Genomic_DNA"/>
</dbReference>
<dbReference type="Gene3D" id="1.10.10.10">
    <property type="entry name" value="Winged helix-like DNA-binding domain superfamily/Winged helix DNA-binding domain"/>
    <property type="match status" value="1"/>
</dbReference>
<evidence type="ECO:0000313" key="7">
    <source>
        <dbReference type="EMBL" id="NYJ00935.1"/>
    </source>
</evidence>
<evidence type="ECO:0000259" key="5">
    <source>
        <dbReference type="Pfam" id="PF04542"/>
    </source>
</evidence>
<feature type="domain" description="RNA polymerase sigma-70 region 2" evidence="5">
    <location>
        <begin position="20"/>
        <end position="84"/>
    </location>
</feature>
<dbReference type="InterPro" id="IPR036388">
    <property type="entry name" value="WH-like_DNA-bd_sf"/>
</dbReference>
<comment type="similarity">
    <text evidence="1">Belongs to the sigma-70 factor family. ECF subfamily.</text>
</comment>
<name>A0A853C089_9ACTN</name>
<evidence type="ECO:0000256" key="2">
    <source>
        <dbReference type="ARBA" id="ARBA00023015"/>
    </source>
</evidence>
<comment type="caution">
    <text evidence="7">The sequence shown here is derived from an EMBL/GenBank/DDBJ whole genome shotgun (WGS) entry which is preliminary data.</text>
</comment>
<keyword evidence="8" id="KW-1185">Reference proteome</keyword>
<keyword evidence="2" id="KW-0805">Transcription regulation</keyword>
<dbReference type="InterPro" id="IPR013249">
    <property type="entry name" value="RNA_pol_sigma70_r4_t2"/>
</dbReference>
<dbReference type="InterPro" id="IPR007627">
    <property type="entry name" value="RNA_pol_sigma70_r2"/>
</dbReference>
<dbReference type="NCBIfam" id="TIGR02937">
    <property type="entry name" value="sigma70-ECF"/>
    <property type="match status" value="1"/>
</dbReference>
<dbReference type="GO" id="GO:0016987">
    <property type="term" value="F:sigma factor activity"/>
    <property type="evidence" value="ECO:0007669"/>
    <property type="project" value="UniProtKB-KW"/>
</dbReference>
<keyword evidence="4" id="KW-0804">Transcription</keyword>
<protein>
    <submittedName>
        <fullName evidence="7">RNA polymerase sigma-70 factor (ECF subfamily)</fullName>
    </submittedName>
</protein>
<dbReference type="Pfam" id="PF04542">
    <property type="entry name" value="Sigma70_r2"/>
    <property type="match status" value="1"/>
</dbReference>
<evidence type="ECO:0000256" key="3">
    <source>
        <dbReference type="ARBA" id="ARBA00023082"/>
    </source>
</evidence>
<organism evidence="7 8">
    <name type="scientific">Nocardioides thalensis</name>
    <dbReference type="NCBI Taxonomy" id="1914755"/>
    <lineage>
        <taxon>Bacteria</taxon>
        <taxon>Bacillati</taxon>
        <taxon>Actinomycetota</taxon>
        <taxon>Actinomycetes</taxon>
        <taxon>Propionibacteriales</taxon>
        <taxon>Nocardioidaceae</taxon>
        <taxon>Nocardioides</taxon>
    </lineage>
</organism>
<evidence type="ECO:0000313" key="8">
    <source>
        <dbReference type="Proteomes" id="UP000530424"/>
    </source>
</evidence>
<reference evidence="7 8" key="1">
    <citation type="submission" date="2020-07" db="EMBL/GenBank/DDBJ databases">
        <title>Sequencing the genomes of 1000 actinobacteria strains.</title>
        <authorList>
            <person name="Klenk H.-P."/>
        </authorList>
    </citation>
    <scope>NUCLEOTIDE SEQUENCE [LARGE SCALE GENOMIC DNA]</scope>
    <source>
        <strain evidence="7 8">DSM 103833</strain>
    </source>
</reference>
<evidence type="ECO:0000259" key="6">
    <source>
        <dbReference type="Pfam" id="PF08281"/>
    </source>
</evidence>
<dbReference type="AlphaFoldDB" id="A0A853C089"/>
<gene>
    <name evidence="7" type="ORF">HNR19_001633</name>
</gene>
<dbReference type="Proteomes" id="UP000530424">
    <property type="component" value="Unassembled WGS sequence"/>
</dbReference>
<evidence type="ECO:0000256" key="1">
    <source>
        <dbReference type="ARBA" id="ARBA00010641"/>
    </source>
</evidence>
<proteinExistence type="inferred from homology"/>
<dbReference type="SUPFAM" id="SSF88659">
    <property type="entry name" value="Sigma3 and sigma4 domains of RNA polymerase sigma factors"/>
    <property type="match status" value="1"/>
</dbReference>
<dbReference type="PANTHER" id="PTHR43133:SF25">
    <property type="entry name" value="RNA POLYMERASE SIGMA FACTOR RFAY-RELATED"/>
    <property type="match status" value="1"/>
</dbReference>
<dbReference type="SUPFAM" id="SSF88946">
    <property type="entry name" value="Sigma2 domain of RNA polymerase sigma factors"/>
    <property type="match status" value="1"/>
</dbReference>
<dbReference type="InterPro" id="IPR039425">
    <property type="entry name" value="RNA_pol_sigma-70-like"/>
</dbReference>
<sequence>MEPTSTSREREERFRDVYDAGYADVLRFVRRRVHPAHAEDVVGDVMLVAWRRLDDVPAELSDARAWLFGVARRTLLNARRREDRQGAVAVRLAKLGQLADAGAHPDLVAHRVDIATAWPHLRASEQEAISLSVFDELSAPEAAAVLGITAVAFRLRLSRARRSLRRLLESTEPEDLPGLPATDRSDR</sequence>
<dbReference type="GO" id="GO:0006352">
    <property type="term" value="P:DNA-templated transcription initiation"/>
    <property type="evidence" value="ECO:0007669"/>
    <property type="project" value="InterPro"/>
</dbReference>